<evidence type="ECO:0000256" key="1">
    <source>
        <dbReference type="SAM" id="MobiDB-lite"/>
    </source>
</evidence>
<organism evidence="3 4">
    <name type="scientific">Salmo salar</name>
    <name type="common">Atlantic salmon</name>
    <dbReference type="NCBI Taxonomy" id="8030"/>
    <lineage>
        <taxon>Eukaryota</taxon>
        <taxon>Metazoa</taxon>
        <taxon>Chordata</taxon>
        <taxon>Craniata</taxon>
        <taxon>Vertebrata</taxon>
        <taxon>Euteleostomi</taxon>
        <taxon>Actinopterygii</taxon>
        <taxon>Neopterygii</taxon>
        <taxon>Teleostei</taxon>
        <taxon>Protacanthopterygii</taxon>
        <taxon>Salmoniformes</taxon>
        <taxon>Salmonidae</taxon>
        <taxon>Salmoninae</taxon>
        <taxon>Salmo</taxon>
    </lineage>
</organism>
<proteinExistence type="predicted"/>
<dbReference type="Proteomes" id="UP001652741">
    <property type="component" value="Chromosome ssa14"/>
</dbReference>
<feature type="compositionally biased region" description="Acidic residues" evidence="1">
    <location>
        <begin position="75"/>
        <end position="84"/>
    </location>
</feature>
<feature type="compositionally biased region" description="Polar residues" evidence="1">
    <location>
        <begin position="46"/>
        <end position="56"/>
    </location>
</feature>
<keyword evidence="2" id="KW-0732">Signal</keyword>
<dbReference type="RefSeq" id="XP_013998200.1">
    <property type="nucleotide sequence ID" value="XM_014142725.2"/>
</dbReference>
<feature type="chain" id="PRO_5010386992" evidence="2">
    <location>
        <begin position="20"/>
        <end position="144"/>
    </location>
</feature>
<dbReference type="KEGG" id="sasa:106570419"/>
<protein>
    <submittedName>
        <fullName evidence="4">Formin-like protein 2</fullName>
    </submittedName>
</protein>
<evidence type="ECO:0000256" key="2">
    <source>
        <dbReference type="SAM" id="SignalP"/>
    </source>
</evidence>
<dbReference type="OrthoDB" id="8947122at2759"/>
<name>A0A1S3M570_SALSA</name>
<keyword evidence="3" id="KW-1185">Reference proteome</keyword>
<feature type="compositionally biased region" description="Basic residues" evidence="1">
    <location>
        <begin position="124"/>
        <end position="144"/>
    </location>
</feature>
<accession>A0A1S3M570</accession>
<gene>
    <name evidence="4" type="primary">si:ch211-133n4.6</name>
</gene>
<dbReference type="AlphaFoldDB" id="A0A1S3M570"/>
<feature type="compositionally biased region" description="Pro residues" evidence="1">
    <location>
        <begin position="92"/>
        <end position="109"/>
    </location>
</feature>
<sequence length="144" mass="15277">MLTRNFLILCSLAVLLVQADFDTNNNHAAQAMSTDKDSTSEEAPTESINAISSDQPNAPKPNGVTGPGVAANSVEDQEEDESSDEGLKKNYVPPPPPPTPPPPPPPTPAPQQNSGKLVGPAGGNRRKAPAPQQKRRSRPSRRQQ</sequence>
<evidence type="ECO:0000313" key="4">
    <source>
        <dbReference type="RefSeq" id="XP_013998200.1"/>
    </source>
</evidence>
<feature type="region of interest" description="Disordered" evidence="1">
    <location>
        <begin position="30"/>
        <end position="144"/>
    </location>
</feature>
<evidence type="ECO:0000313" key="3">
    <source>
        <dbReference type="Proteomes" id="UP001652741"/>
    </source>
</evidence>
<feature type="signal peptide" evidence="2">
    <location>
        <begin position="1"/>
        <end position="19"/>
    </location>
</feature>
<reference evidence="4" key="1">
    <citation type="submission" date="2025-08" db="UniProtKB">
        <authorList>
            <consortium name="RefSeq"/>
        </authorList>
    </citation>
    <scope>IDENTIFICATION</scope>
</reference>